<dbReference type="Proteomes" id="UP000529417">
    <property type="component" value="Unassembled WGS sequence"/>
</dbReference>
<name>A0A7Z0KYW2_9RHOB</name>
<proteinExistence type="predicted"/>
<feature type="domain" description="VWFA" evidence="2">
    <location>
        <begin position="62"/>
        <end position="196"/>
    </location>
</feature>
<feature type="signal peptide" evidence="1">
    <location>
        <begin position="1"/>
        <end position="20"/>
    </location>
</feature>
<keyword evidence="1" id="KW-0732">Signal</keyword>
<organism evidence="3 5">
    <name type="scientific">Rhabdonatronobacter sediminivivens</name>
    <dbReference type="NCBI Taxonomy" id="2743469"/>
    <lineage>
        <taxon>Bacteria</taxon>
        <taxon>Pseudomonadati</taxon>
        <taxon>Pseudomonadota</taxon>
        <taxon>Alphaproteobacteria</taxon>
        <taxon>Rhodobacterales</taxon>
        <taxon>Paracoccaceae</taxon>
        <taxon>Rhabdonatronobacter</taxon>
    </lineage>
</organism>
<protein>
    <submittedName>
        <fullName evidence="3">VWA domain-containing protein</fullName>
    </submittedName>
</protein>
<evidence type="ECO:0000313" key="5">
    <source>
        <dbReference type="Proteomes" id="UP000529417"/>
    </source>
</evidence>
<evidence type="ECO:0000313" key="4">
    <source>
        <dbReference type="EMBL" id="NYS26040.1"/>
    </source>
</evidence>
<dbReference type="Gene3D" id="3.40.50.410">
    <property type="entry name" value="von Willebrand factor, type A domain"/>
    <property type="match status" value="1"/>
</dbReference>
<dbReference type="EMBL" id="JACBXS010000031">
    <property type="protein sequence ID" value="NYS26040.1"/>
    <property type="molecule type" value="Genomic_DNA"/>
</dbReference>
<dbReference type="AlphaFoldDB" id="A0A7Z0KYW2"/>
<accession>A0A7Z0KYW2</accession>
<gene>
    <name evidence="3" type="ORF">HUK65_13640</name>
    <name evidence="4" type="ORF">HUK65_13680</name>
</gene>
<comment type="caution">
    <text evidence="3">The sequence shown here is derived from an EMBL/GenBank/DDBJ whole genome shotgun (WGS) entry which is preliminary data.</text>
</comment>
<evidence type="ECO:0000256" key="1">
    <source>
        <dbReference type="SAM" id="SignalP"/>
    </source>
</evidence>
<keyword evidence="5" id="KW-1185">Reference proteome</keyword>
<evidence type="ECO:0000259" key="2">
    <source>
        <dbReference type="Pfam" id="PF00092"/>
    </source>
</evidence>
<dbReference type="SUPFAM" id="SSF53300">
    <property type="entry name" value="vWA-like"/>
    <property type="match status" value="1"/>
</dbReference>
<sequence length="259" mass="27908">MFRTLLAALLRSLSAAPQPAAPTPTRPVLPRHQVIMTDAPASPAVATPPRPTTRSGKIYCPDRLALVVFDQEARLAAPFMGAFDPRLVDAVQGLPGLVRDSITDIAAGLSMANDLLADQHPGLLRRIWLLSDGYPNPENQPIDRMVSRAIAQRTNINTIGIGLPGGYDRALLERIAARTHNGRFAEAQTAADLNRIFGGAARPRKPGSHRGEATVFVVDVSGSMRTPMGPPQRMGATQRIDAVSEAMSGLLRYKQARWA</sequence>
<dbReference type="InterPro" id="IPR002035">
    <property type="entry name" value="VWF_A"/>
</dbReference>
<dbReference type="RefSeq" id="WP_179906831.1">
    <property type="nucleotide sequence ID" value="NZ_JACBXS010000031.1"/>
</dbReference>
<dbReference type="Pfam" id="PF00092">
    <property type="entry name" value="VWA"/>
    <property type="match status" value="1"/>
</dbReference>
<dbReference type="EMBL" id="JACBXS010000031">
    <property type="protein sequence ID" value="NYS26032.1"/>
    <property type="molecule type" value="Genomic_DNA"/>
</dbReference>
<reference evidence="3 5" key="1">
    <citation type="journal article" date="2000" name="Arch. Microbiol.">
        <title>Rhodobaca bogoriensis gen. nov. and sp. nov., an alkaliphilic purple nonsulfur bacterium from African Rift Valley soda lakes.</title>
        <authorList>
            <person name="Milford A.D."/>
            <person name="Achenbach L.A."/>
            <person name="Jung D.O."/>
            <person name="Madigan M.T."/>
        </authorList>
    </citation>
    <scope>NUCLEOTIDE SEQUENCE [LARGE SCALE GENOMIC DNA]</scope>
    <source>
        <strain evidence="3 5">2376</strain>
    </source>
</reference>
<reference evidence="3" key="2">
    <citation type="submission" date="2020-07" db="EMBL/GenBank/DDBJ databases">
        <authorList>
            <person name="Milford A.D."/>
        </authorList>
    </citation>
    <scope>NUCLEOTIDE SEQUENCE</scope>
    <source>
        <strain evidence="3">2376</strain>
    </source>
</reference>
<evidence type="ECO:0000313" key="3">
    <source>
        <dbReference type="EMBL" id="NYS26032.1"/>
    </source>
</evidence>
<feature type="chain" id="PRO_5033609106" evidence="1">
    <location>
        <begin position="21"/>
        <end position="259"/>
    </location>
</feature>
<dbReference type="InterPro" id="IPR036465">
    <property type="entry name" value="vWFA_dom_sf"/>
</dbReference>